<dbReference type="PROSITE" id="PS50176">
    <property type="entry name" value="ARM_REPEAT"/>
    <property type="match status" value="2"/>
</dbReference>
<accession>A0A218XVD9</accession>
<dbReference type="InterPro" id="IPR016024">
    <property type="entry name" value="ARM-type_fold"/>
</dbReference>
<dbReference type="Gene3D" id="1.25.10.10">
    <property type="entry name" value="Leucine-rich Repeat Variant"/>
    <property type="match status" value="2"/>
</dbReference>
<evidence type="ECO:0000259" key="3">
    <source>
        <dbReference type="Pfam" id="PF23005"/>
    </source>
</evidence>
<evidence type="ECO:0000313" key="7">
    <source>
        <dbReference type="Proteomes" id="UP000233551"/>
    </source>
</evidence>
<dbReference type="PANTHER" id="PTHR46043">
    <property type="entry name" value="ARM REPEAT SUPERFAMILY PROTEIN"/>
    <property type="match status" value="1"/>
</dbReference>
<dbReference type="OrthoDB" id="409644at2759"/>
<organism evidence="4 6">
    <name type="scientific">Punica granatum</name>
    <name type="common">Pomegranate</name>
    <dbReference type="NCBI Taxonomy" id="22663"/>
    <lineage>
        <taxon>Eukaryota</taxon>
        <taxon>Viridiplantae</taxon>
        <taxon>Streptophyta</taxon>
        <taxon>Embryophyta</taxon>
        <taxon>Tracheophyta</taxon>
        <taxon>Spermatophyta</taxon>
        <taxon>Magnoliopsida</taxon>
        <taxon>eudicotyledons</taxon>
        <taxon>Gunneridae</taxon>
        <taxon>Pentapetalae</taxon>
        <taxon>rosids</taxon>
        <taxon>malvids</taxon>
        <taxon>Myrtales</taxon>
        <taxon>Lythraceae</taxon>
        <taxon>Punica</taxon>
    </lineage>
</organism>
<dbReference type="STRING" id="22663.A0A218XVD9"/>
<dbReference type="InterPro" id="IPR011989">
    <property type="entry name" value="ARM-like"/>
</dbReference>
<feature type="domain" description="DUF7032" evidence="3">
    <location>
        <begin position="22"/>
        <end position="131"/>
    </location>
</feature>
<dbReference type="InterPro" id="IPR000225">
    <property type="entry name" value="Armadillo"/>
</dbReference>
<keyword evidence="7" id="KW-1185">Reference proteome</keyword>
<dbReference type="SUPFAM" id="SSF48371">
    <property type="entry name" value="ARM repeat"/>
    <property type="match status" value="1"/>
</dbReference>
<evidence type="ECO:0000256" key="1">
    <source>
        <dbReference type="ARBA" id="ARBA00022737"/>
    </source>
</evidence>
<dbReference type="EMBL" id="PGOL01002722">
    <property type="protein sequence ID" value="PKI45389.1"/>
    <property type="molecule type" value="Genomic_DNA"/>
</dbReference>
<evidence type="ECO:0000313" key="5">
    <source>
        <dbReference type="EMBL" id="PKI45389.1"/>
    </source>
</evidence>
<sequence length="559" mass="60537">MVEERENEAPIAARSADEWLLHAQELLPLALEKAREVKAFPSRWKTIISKLEQVPSCLLDLSSHPCFSKNALCKEQLQGVSATLRESMELAECCLREKHEGKLKMQSDLDLLTGKLDLNLKDCRVLVKTGVLGEATLPLSINKSSDSEVHTGIKELLARLQIGHLEAKHRALDALLGIMKEDEKNLIAVIGRSNVAALVNLLTATTSPLIREKVVTIICCLIESGSCENWLITEGVLPSLIRLVESGSPTSKEKAVISLQKLSGSPEAAHSIAEHGGTRPLIELCAHRGLTLQSSAACTLKNISAVPEARQILAQEGLIEAMIDLLENGASFGPKECAAQCLQNITSSNENLRRSVISKGGIRALLAYINNSLLPLEPAVGAVRNLVGTVSLEGLVSAGLLPCLVHVIRFGALGAQQAATSAICRVCGNDDAKKLIGEAGIIPLLINSLELKSDTLREVSAQAISSLITVHQNYREVKRNDKSVPNLVQQLDPNPRNTAKKYAVSCLLCLSSSKKCRKVMVSYGAIGYLKKLTEMDVPGSKKLLERLERGKFWSLFSKS</sequence>
<dbReference type="SMART" id="SM00185">
    <property type="entry name" value="ARM"/>
    <property type="match status" value="7"/>
</dbReference>
<dbReference type="PANTHER" id="PTHR46043:SF9">
    <property type="entry name" value="ARM REPEAT SUPERFAMILY PROTEIN"/>
    <property type="match status" value="1"/>
</dbReference>
<feature type="repeat" description="ARM" evidence="2">
    <location>
        <begin position="235"/>
        <end position="277"/>
    </location>
</feature>
<dbReference type="AlphaFoldDB" id="A0A218XVD9"/>
<feature type="repeat" description="ARM" evidence="2">
    <location>
        <begin position="317"/>
        <end position="360"/>
    </location>
</feature>
<keyword evidence="1" id="KW-0677">Repeat</keyword>
<evidence type="ECO:0000313" key="6">
    <source>
        <dbReference type="Proteomes" id="UP000197138"/>
    </source>
</evidence>
<dbReference type="EMBL" id="MTKT01000797">
    <property type="protein sequence ID" value="OWM88242.1"/>
    <property type="molecule type" value="Genomic_DNA"/>
</dbReference>
<evidence type="ECO:0000313" key="4">
    <source>
        <dbReference type="EMBL" id="OWM88242.1"/>
    </source>
</evidence>
<proteinExistence type="predicted"/>
<dbReference type="Proteomes" id="UP000197138">
    <property type="component" value="Unassembled WGS sequence"/>
</dbReference>
<dbReference type="Pfam" id="PF23005">
    <property type="entry name" value="DUF7032"/>
    <property type="match status" value="1"/>
</dbReference>
<reference evidence="5 7" key="3">
    <citation type="submission" date="2017-11" db="EMBL/GenBank/DDBJ databases">
        <title>De-novo sequencing of pomegranate (Punica granatum L.) genome.</title>
        <authorList>
            <person name="Akparov Z."/>
            <person name="Amiraslanov A."/>
            <person name="Hajiyeva S."/>
            <person name="Abbasov M."/>
            <person name="Kaur K."/>
            <person name="Hamwieh A."/>
            <person name="Solovyev V."/>
            <person name="Salamov A."/>
            <person name="Braich B."/>
            <person name="Kosarev P."/>
            <person name="Mahmoud A."/>
            <person name="Hajiyev E."/>
            <person name="Babayeva S."/>
            <person name="Izzatullayeva V."/>
            <person name="Mammadov A."/>
            <person name="Mammadov A."/>
            <person name="Sharifova S."/>
            <person name="Ojaghi J."/>
            <person name="Eynullazada K."/>
            <person name="Bayramov B."/>
            <person name="Abdulazimova A."/>
            <person name="Shahmuradov I."/>
        </authorList>
    </citation>
    <scope>NUCLEOTIDE SEQUENCE [LARGE SCALE GENOMIC DNA]</scope>
    <source>
        <strain evidence="5">AG2017</strain>
        <strain evidence="7">cv. AG2017</strain>
        <tissue evidence="5">Leaf</tissue>
    </source>
</reference>
<dbReference type="GeneID" id="116202216"/>
<dbReference type="InterPro" id="IPR054296">
    <property type="entry name" value="DUF7032"/>
</dbReference>
<dbReference type="Proteomes" id="UP000233551">
    <property type="component" value="Unassembled WGS sequence"/>
</dbReference>
<comment type="caution">
    <text evidence="4">The sequence shown here is derived from an EMBL/GenBank/DDBJ whole genome shotgun (WGS) entry which is preliminary data.</text>
</comment>
<protein>
    <recommendedName>
        <fullName evidence="3">DUF7032 domain-containing protein</fullName>
    </recommendedName>
</protein>
<name>A0A218XVD9_PUNGR</name>
<reference evidence="6" key="1">
    <citation type="journal article" date="2017" name="Plant J.">
        <title>The pomegranate (Punica granatum L.) genome and the genomics of punicalagin biosynthesis.</title>
        <authorList>
            <person name="Qin G."/>
            <person name="Xu C."/>
            <person name="Ming R."/>
            <person name="Tang H."/>
            <person name="Guyot R."/>
            <person name="Kramer E.M."/>
            <person name="Hu Y."/>
            <person name="Yi X."/>
            <person name="Qi Y."/>
            <person name="Xu X."/>
            <person name="Gao Z."/>
            <person name="Pan H."/>
            <person name="Jian J."/>
            <person name="Tian Y."/>
            <person name="Yue Z."/>
            <person name="Xu Y."/>
        </authorList>
    </citation>
    <scope>NUCLEOTIDE SEQUENCE [LARGE SCALE GENOMIC DNA]</scope>
    <source>
        <strain evidence="6">cv. Dabenzi</strain>
    </source>
</reference>
<gene>
    <name evidence="4" type="ORF">CDL15_Pgr003654</name>
    <name evidence="5" type="ORF">CRG98_034194</name>
</gene>
<reference evidence="4" key="2">
    <citation type="submission" date="2017-06" db="EMBL/GenBank/DDBJ databases">
        <title>The pomegranate genome and the genomics of punicalagin biosynthesis.</title>
        <authorList>
            <person name="Xu C."/>
        </authorList>
    </citation>
    <scope>NUCLEOTIDE SEQUENCE [LARGE SCALE GENOMIC DNA]</scope>
    <source>
        <tissue evidence="4">Fresh leaf</tissue>
    </source>
</reference>
<evidence type="ECO:0000256" key="2">
    <source>
        <dbReference type="PROSITE-ProRule" id="PRU00259"/>
    </source>
</evidence>